<proteinExistence type="inferred from homology"/>
<dbReference type="CDD" id="cd05466">
    <property type="entry name" value="PBP2_LTTR_substrate"/>
    <property type="match status" value="1"/>
</dbReference>
<organism evidence="6 7">
    <name type="scientific">Advenella kashmirensis</name>
    <dbReference type="NCBI Taxonomy" id="310575"/>
    <lineage>
        <taxon>Bacteria</taxon>
        <taxon>Pseudomonadati</taxon>
        <taxon>Pseudomonadota</taxon>
        <taxon>Betaproteobacteria</taxon>
        <taxon>Burkholderiales</taxon>
        <taxon>Alcaligenaceae</taxon>
    </lineage>
</organism>
<keyword evidence="2" id="KW-0805">Transcription regulation</keyword>
<feature type="domain" description="HTH lysR-type" evidence="5">
    <location>
        <begin position="4"/>
        <end position="61"/>
    </location>
</feature>
<dbReference type="InterPro" id="IPR000847">
    <property type="entry name" value="LysR_HTH_N"/>
</dbReference>
<dbReference type="GO" id="GO:0003677">
    <property type="term" value="F:DNA binding"/>
    <property type="evidence" value="ECO:0007669"/>
    <property type="project" value="UniProtKB-KW"/>
</dbReference>
<dbReference type="EMBL" id="DOEK01000029">
    <property type="protein sequence ID" value="HBP30630.1"/>
    <property type="molecule type" value="Genomic_DNA"/>
</dbReference>
<keyword evidence="3" id="KW-0238">DNA-binding</keyword>
<comment type="caution">
    <text evidence="6">The sequence shown here is derived from an EMBL/GenBank/DDBJ whole genome shotgun (WGS) entry which is preliminary data.</text>
</comment>
<evidence type="ECO:0000256" key="3">
    <source>
        <dbReference type="ARBA" id="ARBA00023125"/>
    </source>
</evidence>
<dbReference type="Gene3D" id="1.10.10.10">
    <property type="entry name" value="Winged helix-like DNA-binding domain superfamily/Winged helix DNA-binding domain"/>
    <property type="match status" value="1"/>
</dbReference>
<evidence type="ECO:0000256" key="4">
    <source>
        <dbReference type="ARBA" id="ARBA00023163"/>
    </source>
</evidence>
<evidence type="ECO:0000259" key="5">
    <source>
        <dbReference type="PROSITE" id="PS50931"/>
    </source>
</evidence>
<dbReference type="PANTHER" id="PTHR30346:SF0">
    <property type="entry name" value="HCA OPERON TRANSCRIPTIONAL ACTIVATOR HCAR"/>
    <property type="match status" value="1"/>
</dbReference>
<accession>A0A356LI02</accession>
<evidence type="ECO:0000313" key="6">
    <source>
        <dbReference type="EMBL" id="HBP30630.1"/>
    </source>
</evidence>
<dbReference type="Pfam" id="PF00126">
    <property type="entry name" value="HTH_1"/>
    <property type="match status" value="1"/>
</dbReference>
<dbReference type="Pfam" id="PF03466">
    <property type="entry name" value="LysR_substrate"/>
    <property type="match status" value="1"/>
</dbReference>
<dbReference type="InterPro" id="IPR036390">
    <property type="entry name" value="WH_DNA-bd_sf"/>
</dbReference>
<sequence length="296" mass="32718">MKNIDLKKMKQFLTVAESNSITKAAERLRIAQSTLLAVIKKLEDAIGVSLINQQASSFELTLAGADFARHCRLCLEYSERAVWSARSTAKACAATINLGLVSSAAHTIFPRVLSILQKTQPDFNVNVHESTSKNIIHMLLERQIDMGLLRGPIDLPSELEVINLGRDEFVLITSEGHALADCLRVSPEMLCSEAFIMYDKGSVLRHAMRLFCQDNNVYPFIAQEVCQIQTVAAMVGCGLGVALVPKSTIPLISAPVRFIDLDCFSHEHYTGIYMAKRESHSSALLNRLFCLSATDF</sequence>
<evidence type="ECO:0000313" key="7">
    <source>
        <dbReference type="Proteomes" id="UP000264036"/>
    </source>
</evidence>
<evidence type="ECO:0000256" key="1">
    <source>
        <dbReference type="ARBA" id="ARBA00009437"/>
    </source>
</evidence>
<name>A0A356LI02_9BURK</name>
<reference evidence="6 7" key="1">
    <citation type="journal article" date="2018" name="Nat. Biotechnol.">
        <title>A standardized bacterial taxonomy based on genome phylogeny substantially revises the tree of life.</title>
        <authorList>
            <person name="Parks D.H."/>
            <person name="Chuvochina M."/>
            <person name="Waite D.W."/>
            <person name="Rinke C."/>
            <person name="Skarshewski A."/>
            <person name="Chaumeil P.A."/>
            <person name="Hugenholtz P."/>
        </authorList>
    </citation>
    <scope>NUCLEOTIDE SEQUENCE [LARGE SCALE GENOMIC DNA]</scope>
    <source>
        <strain evidence="6">UBA10707</strain>
    </source>
</reference>
<dbReference type="Proteomes" id="UP000264036">
    <property type="component" value="Unassembled WGS sequence"/>
</dbReference>
<dbReference type="Gene3D" id="3.40.190.10">
    <property type="entry name" value="Periplasmic binding protein-like II"/>
    <property type="match status" value="2"/>
</dbReference>
<dbReference type="SUPFAM" id="SSF46785">
    <property type="entry name" value="Winged helix' DNA-binding domain"/>
    <property type="match status" value="1"/>
</dbReference>
<keyword evidence="4" id="KW-0804">Transcription</keyword>
<dbReference type="GO" id="GO:0003700">
    <property type="term" value="F:DNA-binding transcription factor activity"/>
    <property type="evidence" value="ECO:0007669"/>
    <property type="project" value="InterPro"/>
</dbReference>
<dbReference type="SUPFAM" id="SSF53850">
    <property type="entry name" value="Periplasmic binding protein-like II"/>
    <property type="match status" value="1"/>
</dbReference>
<dbReference type="InterPro" id="IPR036388">
    <property type="entry name" value="WH-like_DNA-bd_sf"/>
</dbReference>
<dbReference type="AlphaFoldDB" id="A0A356LI02"/>
<dbReference type="InterPro" id="IPR005119">
    <property type="entry name" value="LysR_subst-bd"/>
</dbReference>
<comment type="similarity">
    <text evidence="1">Belongs to the LysR transcriptional regulatory family.</text>
</comment>
<evidence type="ECO:0000256" key="2">
    <source>
        <dbReference type="ARBA" id="ARBA00023015"/>
    </source>
</evidence>
<dbReference type="GO" id="GO:0032993">
    <property type="term" value="C:protein-DNA complex"/>
    <property type="evidence" value="ECO:0007669"/>
    <property type="project" value="TreeGrafter"/>
</dbReference>
<dbReference type="PANTHER" id="PTHR30346">
    <property type="entry name" value="TRANSCRIPTIONAL DUAL REGULATOR HCAR-RELATED"/>
    <property type="match status" value="1"/>
</dbReference>
<protein>
    <recommendedName>
        <fullName evidence="5">HTH lysR-type domain-containing protein</fullName>
    </recommendedName>
</protein>
<dbReference type="PROSITE" id="PS50931">
    <property type="entry name" value="HTH_LYSR"/>
    <property type="match status" value="1"/>
</dbReference>
<gene>
    <name evidence="6" type="ORF">DD666_14570</name>
</gene>